<name>A0ABT8F4C4_9BACT</name>
<gene>
    <name evidence="5" type="ORF">QWY31_06380</name>
</gene>
<dbReference type="InterPro" id="IPR023187">
    <property type="entry name" value="Tscrpt_reg_MarR-type_CS"/>
</dbReference>
<comment type="caution">
    <text evidence="5">The sequence shown here is derived from an EMBL/GenBank/DDBJ whole genome shotgun (WGS) entry which is preliminary data.</text>
</comment>
<evidence type="ECO:0000256" key="1">
    <source>
        <dbReference type="ARBA" id="ARBA00023015"/>
    </source>
</evidence>
<proteinExistence type="predicted"/>
<dbReference type="PANTHER" id="PTHR42756:SF1">
    <property type="entry name" value="TRANSCRIPTIONAL REPRESSOR OF EMRAB OPERON"/>
    <property type="match status" value="1"/>
</dbReference>
<evidence type="ECO:0000256" key="3">
    <source>
        <dbReference type="ARBA" id="ARBA00023163"/>
    </source>
</evidence>
<dbReference type="PROSITE" id="PS01117">
    <property type="entry name" value="HTH_MARR_1"/>
    <property type="match status" value="1"/>
</dbReference>
<protein>
    <submittedName>
        <fullName evidence="5">MarR family transcriptional regulator</fullName>
    </submittedName>
</protein>
<feature type="domain" description="HTH marR-type" evidence="4">
    <location>
        <begin position="4"/>
        <end position="138"/>
    </location>
</feature>
<dbReference type="InterPro" id="IPR000835">
    <property type="entry name" value="HTH_MarR-typ"/>
</dbReference>
<dbReference type="Gene3D" id="1.10.10.10">
    <property type="entry name" value="Winged helix-like DNA-binding domain superfamily/Winged helix DNA-binding domain"/>
    <property type="match status" value="1"/>
</dbReference>
<dbReference type="SMART" id="SM00347">
    <property type="entry name" value="HTH_MARR"/>
    <property type="match status" value="1"/>
</dbReference>
<evidence type="ECO:0000313" key="5">
    <source>
        <dbReference type="EMBL" id="MDN4165119.1"/>
    </source>
</evidence>
<dbReference type="PROSITE" id="PS50995">
    <property type="entry name" value="HTH_MARR_2"/>
    <property type="match status" value="1"/>
</dbReference>
<dbReference type="Pfam" id="PF01047">
    <property type="entry name" value="MarR"/>
    <property type="match status" value="1"/>
</dbReference>
<dbReference type="RefSeq" id="WP_320003648.1">
    <property type="nucleotide sequence ID" value="NZ_JAUHJS010000003.1"/>
</dbReference>
<keyword evidence="2" id="KW-0238">DNA-binding</keyword>
<keyword evidence="3" id="KW-0804">Transcription</keyword>
<organism evidence="5 6">
    <name type="scientific">Shiella aurantiaca</name>
    <dbReference type="NCBI Taxonomy" id="3058365"/>
    <lineage>
        <taxon>Bacteria</taxon>
        <taxon>Pseudomonadati</taxon>
        <taxon>Bacteroidota</taxon>
        <taxon>Cytophagia</taxon>
        <taxon>Cytophagales</taxon>
        <taxon>Shiellaceae</taxon>
        <taxon>Shiella</taxon>
    </lineage>
</organism>
<keyword evidence="1" id="KW-0805">Transcription regulation</keyword>
<keyword evidence="6" id="KW-1185">Reference proteome</keyword>
<reference evidence="5" key="1">
    <citation type="submission" date="2023-06" db="EMBL/GenBank/DDBJ databases">
        <title>Cytophagales bacterium Strain LB-30, isolated from soil.</title>
        <authorList>
            <person name="Liu B."/>
        </authorList>
    </citation>
    <scope>NUCLEOTIDE SEQUENCE</scope>
    <source>
        <strain evidence="5">LB-30</strain>
    </source>
</reference>
<evidence type="ECO:0000256" key="2">
    <source>
        <dbReference type="ARBA" id="ARBA00023125"/>
    </source>
</evidence>
<dbReference type="InterPro" id="IPR036388">
    <property type="entry name" value="WH-like_DNA-bd_sf"/>
</dbReference>
<dbReference type="PANTHER" id="PTHR42756">
    <property type="entry name" value="TRANSCRIPTIONAL REGULATOR, MARR"/>
    <property type="match status" value="1"/>
</dbReference>
<dbReference type="InterPro" id="IPR036390">
    <property type="entry name" value="WH_DNA-bd_sf"/>
</dbReference>
<accession>A0ABT8F4C4</accession>
<evidence type="ECO:0000259" key="4">
    <source>
        <dbReference type="PROSITE" id="PS50995"/>
    </source>
</evidence>
<dbReference type="SUPFAM" id="SSF46785">
    <property type="entry name" value="Winged helix' DNA-binding domain"/>
    <property type="match status" value="1"/>
</dbReference>
<sequence length="144" mass="16500">MPQEGNLGRKVGRLHYLLTRNLTKNQQAHNTGITADQFRLLTNLWRTDGLTQQQLADVLGRDRASITRMVDILEKCGLLLRQTDASDRRVNRVFLTEKGKELEQTATQVAKQCLEKMTCNFSEEERIQFRSLLDKAIENLVDGV</sequence>
<dbReference type="PRINTS" id="PR00598">
    <property type="entry name" value="HTHMARR"/>
</dbReference>
<dbReference type="Proteomes" id="UP001168552">
    <property type="component" value="Unassembled WGS sequence"/>
</dbReference>
<evidence type="ECO:0000313" key="6">
    <source>
        <dbReference type="Proteomes" id="UP001168552"/>
    </source>
</evidence>
<dbReference type="EMBL" id="JAUHJS010000003">
    <property type="protein sequence ID" value="MDN4165119.1"/>
    <property type="molecule type" value="Genomic_DNA"/>
</dbReference>